<gene>
    <name evidence="3" type="primary">LOC111114172</name>
</gene>
<dbReference type="AlphaFoldDB" id="A0A8B8BXQ4"/>
<accession>A0A8B8BXQ4</accession>
<dbReference type="RefSeq" id="XP_022308168.1">
    <property type="nucleotide sequence ID" value="XM_022452460.1"/>
</dbReference>
<feature type="signal peptide" evidence="1">
    <location>
        <begin position="1"/>
        <end position="30"/>
    </location>
</feature>
<proteinExistence type="predicted"/>
<sequence>MNLPNFLQTSAFSLWMFLLFLLPLETYSAGRTSLPNVRKSGDIQISTAGRRDLNLIPEIWKDQIKRRICEIIRIRCDGIYGPKKNDTTEEIVFTPIKPPISPKVTSKTRNLSLSNRHRCGPARQVRAF</sequence>
<name>A0A8B8BXQ4_CRAVI</name>
<organism evidence="2 3">
    <name type="scientific">Crassostrea virginica</name>
    <name type="common">Eastern oyster</name>
    <dbReference type="NCBI Taxonomy" id="6565"/>
    <lineage>
        <taxon>Eukaryota</taxon>
        <taxon>Metazoa</taxon>
        <taxon>Spiralia</taxon>
        <taxon>Lophotrochozoa</taxon>
        <taxon>Mollusca</taxon>
        <taxon>Bivalvia</taxon>
        <taxon>Autobranchia</taxon>
        <taxon>Pteriomorphia</taxon>
        <taxon>Ostreida</taxon>
        <taxon>Ostreoidea</taxon>
        <taxon>Ostreidae</taxon>
        <taxon>Crassostrea</taxon>
    </lineage>
</organism>
<evidence type="ECO:0000256" key="1">
    <source>
        <dbReference type="SAM" id="SignalP"/>
    </source>
</evidence>
<evidence type="ECO:0000313" key="3">
    <source>
        <dbReference type="RefSeq" id="XP_022308168.1"/>
    </source>
</evidence>
<reference evidence="3" key="1">
    <citation type="submission" date="2025-08" db="UniProtKB">
        <authorList>
            <consortium name="RefSeq"/>
        </authorList>
    </citation>
    <scope>IDENTIFICATION</scope>
    <source>
        <tissue evidence="3">Whole sample</tissue>
    </source>
</reference>
<evidence type="ECO:0000313" key="2">
    <source>
        <dbReference type="Proteomes" id="UP000694844"/>
    </source>
</evidence>
<dbReference type="Proteomes" id="UP000694844">
    <property type="component" value="Chromosome 9"/>
</dbReference>
<dbReference type="GeneID" id="111114172"/>
<keyword evidence="2" id="KW-1185">Reference proteome</keyword>
<protein>
    <submittedName>
        <fullName evidence="3">Uncharacterized protein LOC111114172</fullName>
    </submittedName>
</protein>
<keyword evidence="1" id="KW-0732">Signal</keyword>
<dbReference type="KEGG" id="cvn:111114172"/>
<feature type="chain" id="PRO_5034041269" evidence="1">
    <location>
        <begin position="31"/>
        <end position="128"/>
    </location>
</feature>